<keyword evidence="5" id="KW-0186">Copper</keyword>
<dbReference type="InterPro" id="IPR008972">
    <property type="entry name" value="Cupredoxin"/>
</dbReference>
<dbReference type="PROSITE" id="PS00079">
    <property type="entry name" value="MULTICOPPER_OXIDASE1"/>
    <property type="match status" value="1"/>
</dbReference>
<feature type="compositionally biased region" description="Basic and acidic residues" evidence="7">
    <location>
        <begin position="601"/>
        <end position="612"/>
    </location>
</feature>
<dbReference type="FunFam" id="2.60.40.420:FF:000036">
    <property type="entry name" value="L-ascorbate oxidase"/>
    <property type="match status" value="1"/>
</dbReference>
<keyword evidence="6" id="KW-0325">Glycoprotein</keyword>
<evidence type="ECO:0000256" key="8">
    <source>
        <dbReference type="SAM" id="SignalP"/>
    </source>
</evidence>
<dbReference type="OrthoDB" id="2121828at2759"/>
<feature type="signal peptide" evidence="8">
    <location>
        <begin position="1"/>
        <end position="22"/>
    </location>
</feature>
<dbReference type="InterPro" id="IPR011706">
    <property type="entry name" value="Cu-oxidase_C"/>
</dbReference>
<dbReference type="AlphaFoldDB" id="A0A2I2G6E5"/>
<dbReference type="Pfam" id="PF07732">
    <property type="entry name" value="Cu-oxidase_3"/>
    <property type="match status" value="1"/>
</dbReference>
<organism evidence="12 13">
    <name type="scientific">Aspergillus steynii IBT 23096</name>
    <dbReference type="NCBI Taxonomy" id="1392250"/>
    <lineage>
        <taxon>Eukaryota</taxon>
        <taxon>Fungi</taxon>
        <taxon>Dikarya</taxon>
        <taxon>Ascomycota</taxon>
        <taxon>Pezizomycotina</taxon>
        <taxon>Eurotiomycetes</taxon>
        <taxon>Eurotiomycetidae</taxon>
        <taxon>Eurotiales</taxon>
        <taxon>Aspergillaceae</taxon>
        <taxon>Aspergillus</taxon>
        <taxon>Aspergillus subgen. Circumdati</taxon>
    </lineage>
</organism>
<keyword evidence="4" id="KW-0560">Oxidoreductase</keyword>
<comment type="similarity">
    <text evidence="1">Belongs to the multicopper oxidase family.</text>
</comment>
<dbReference type="GO" id="GO:0005507">
    <property type="term" value="F:copper ion binding"/>
    <property type="evidence" value="ECO:0007669"/>
    <property type="project" value="InterPro"/>
</dbReference>
<dbReference type="Gene3D" id="2.60.40.420">
    <property type="entry name" value="Cupredoxins - blue copper proteins"/>
    <property type="match status" value="3"/>
</dbReference>
<keyword evidence="13" id="KW-1185">Reference proteome</keyword>
<dbReference type="InterPro" id="IPR011707">
    <property type="entry name" value="Cu-oxidase-like_N"/>
</dbReference>
<evidence type="ECO:0000256" key="6">
    <source>
        <dbReference type="ARBA" id="ARBA00023180"/>
    </source>
</evidence>
<dbReference type="Proteomes" id="UP000234275">
    <property type="component" value="Unassembled WGS sequence"/>
</dbReference>
<accession>A0A2I2G6E5</accession>
<proteinExistence type="inferred from homology"/>
<keyword evidence="2" id="KW-0479">Metal-binding</keyword>
<sequence length="612" mass="68564">MAQSRTMNLSVLLLALAGFVSAKVVKEELTLTWEQGAPNGQAREMILMNGQFPGPTFTWDEDDDVEVLVHNQMPFNTTIHWHGLMMQDTPWSDGVPGLTQKPIEVNQSFIYRFKASPPGTHWWHSHSRTTLLDGLYGALYIRPKPTNPAPWALISDNPRDIEAMQKAVANPHVIVVSDWTQFKSWEYMDAQEASGYAVFCVDSLLINGKGSVYCPGEDFLVSHTSTYMKWAIYPGHVNDKGCLPFVKSTENKYLANGRPEAIPLHLQRGCVPATGDQEVIEVDPAAEWVSLNFVDAATFKTPVFSIDEHQMWVYEADGHFIEPQRVDTVEFYAGERYSVMVKLDKKPQDYTIRVTDTGLTQIIASYATLRYKGGREGAETTGVINYGGLNTTAVVTLDRDHLPPYPPNAPAAHSDAQHVLNTHRWHNAWQYTMTGGGMYGEDRSAYAPLLYHPNSADAMNESLVIRTKNGTWVDLVIQVGSLPEQPQEFPHIMHKHTGRTWQIGAGEGIWNYTSVDEAIQAEPSKFNLKNPNFRDTFITSFDGPSWIVLRYQVTNPGPWLMHCHFEIHLGGGMAVAILDGVDAWPEVPPEYAPDQKGFYLDADKDAPGDREL</sequence>
<dbReference type="SMR" id="A0A2I2G6E5"/>
<dbReference type="GeneID" id="36562552"/>
<dbReference type="PANTHER" id="PTHR11709">
    <property type="entry name" value="MULTI-COPPER OXIDASE"/>
    <property type="match status" value="1"/>
</dbReference>
<evidence type="ECO:0000256" key="4">
    <source>
        <dbReference type="ARBA" id="ARBA00023002"/>
    </source>
</evidence>
<dbReference type="CDD" id="cd13898">
    <property type="entry name" value="CuRO_3_Abr2_like"/>
    <property type="match status" value="1"/>
</dbReference>
<dbReference type="SUPFAM" id="SSF49503">
    <property type="entry name" value="Cupredoxins"/>
    <property type="match status" value="3"/>
</dbReference>
<dbReference type="PANTHER" id="PTHR11709:SF488">
    <property type="entry name" value="LACCASE-RELATED"/>
    <property type="match status" value="1"/>
</dbReference>
<dbReference type="VEuPathDB" id="FungiDB:P170DRAFT_511049"/>
<evidence type="ECO:0000259" key="9">
    <source>
        <dbReference type="Pfam" id="PF00394"/>
    </source>
</evidence>
<evidence type="ECO:0000256" key="1">
    <source>
        <dbReference type="ARBA" id="ARBA00010609"/>
    </source>
</evidence>
<dbReference type="STRING" id="1392250.A0A2I2G6E5"/>
<dbReference type="InterPro" id="IPR001117">
    <property type="entry name" value="Cu-oxidase_2nd"/>
</dbReference>
<dbReference type="CDD" id="cd13876">
    <property type="entry name" value="CuRO_2_Abr2_like"/>
    <property type="match status" value="1"/>
</dbReference>
<keyword evidence="3 8" id="KW-0732">Signal</keyword>
<comment type="caution">
    <text evidence="12">The sequence shown here is derived from an EMBL/GenBank/DDBJ whole genome shotgun (WGS) entry which is preliminary data.</text>
</comment>
<dbReference type="CDD" id="cd13850">
    <property type="entry name" value="CuRO_1_Abr2_like"/>
    <property type="match status" value="1"/>
</dbReference>
<evidence type="ECO:0000259" key="11">
    <source>
        <dbReference type="Pfam" id="PF07732"/>
    </source>
</evidence>
<dbReference type="InterPro" id="IPR002355">
    <property type="entry name" value="Cu_oxidase_Cu_BS"/>
</dbReference>
<evidence type="ECO:0000256" key="7">
    <source>
        <dbReference type="SAM" id="MobiDB-lite"/>
    </source>
</evidence>
<evidence type="ECO:0000313" key="13">
    <source>
        <dbReference type="Proteomes" id="UP000234275"/>
    </source>
</evidence>
<dbReference type="InterPro" id="IPR045087">
    <property type="entry name" value="Cu-oxidase_fam"/>
</dbReference>
<reference evidence="12 13" key="1">
    <citation type="submission" date="2016-12" db="EMBL/GenBank/DDBJ databases">
        <title>The genomes of Aspergillus section Nigri reveals drivers in fungal speciation.</title>
        <authorList>
            <consortium name="DOE Joint Genome Institute"/>
            <person name="Vesth T.C."/>
            <person name="Nybo J."/>
            <person name="Theobald S."/>
            <person name="Brandl J."/>
            <person name="Frisvad J.C."/>
            <person name="Nielsen K.F."/>
            <person name="Lyhne E.K."/>
            <person name="Kogle M.E."/>
            <person name="Kuo A."/>
            <person name="Riley R."/>
            <person name="Clum A."/>
            <person name="Nolan M."/>
            <person name="Lipzen A."/>
            <person name="Salamov A."/>
            <person name="Henrissat B."/>
            <person name="Wiebenga A."/>
            <person name="De Vries R.P."/>
            <person name="Grigoriev I.V."/>
            <person name="Mortensen U.H."/>
            <person name="Andersen M.R."/>
            <person name="Baker S.E."/>
        </authorList>
    </citation>
    <scope>NUCLEOTIDE SEQUENCE [LARGE SCALE GENOMIC DNA]</scope>
    <source>
        <strain evidence="12 13">IBT 23096</strain>
    </source>
</reference>
<dbReference type="Pfam" id="PF07731">
    <property type="entry name" value="Cu-oxidase_2"/>
    <property type="match status" value="1"/>
</dbReference>
<dbReference type="InterPro" id="IPR033138">
    <property type="entry name" value="Cu_oxidase_CS"/>
</dbReference>
<dbReference type="GO" id="GO:0052716">
    <property type="term" value="F:hydroquinone:oxygen oxidoreductase activity"/>
    <property type="evidence" value="ECO:0007669"/>
    <property type="project" value="UniProtKB-ARBA"/>
</dbReference>
<evidence type="ECO:0000256" key="3">
    <source>
        <dbReference type="ARBA" id="ARBA00022729"/>
    </source>
</evidence>
<dbReference type="RefSeq" id="XP_024703758.1">
    <property type="nucleotide sequence ID" value="XM_024854846.1"/>
</dbReference>
<feature type="domain" description="Plastocyanin-like" evidence="10">
    <location>
        <begin position="444"/>
        <end position="579"/>
    </location>
</feature>
<dbReference type="GO" id="GO:0042440">
    <property type="term" value="P:pigment metabolic process"/>
    <property type="evidence" value="ECO:0007669"/>
    <property type="project" value="UniProtKB-ARBA"/>
</dbReference>
<feature type="domain" description="Plastocyanin-like" evidence="11">
    <location>
        <begin position="32"/>
        <end position="144"/>
    </location>
</feature>
<gene>
    <name evidence="12" type="ORF">P170DRAFT_511049</name>
</gene>
<evidence type="ECO:0000259" key="10">
    <source>
        <dbReference type="Pfam" id="PF07731"/>
    </source>
</evidence>
<feature type="domain" description="Plastocyanin-like" evidence="9">
    <location>
        <begin position="172"/>
        <end position="373"/>
    </location>
</feature>
<feature type="region of interest" description="Disordered" evidence="7">
    <location>
        <begin position="592"/>
        <end position="612"/>
    </location>
</feature>
<dbReference type="Pfam" id="PF00394">
    <property type="entry name" value="Cu-oxidase"/>
    <property type="match status" value="1"/>
</dbReference>
<evidence type="ECO:0000256" key="5">
    <source>
        <dbReference type="ARBA" id="ARBA00023008"/>
    </source>
</evidence>
<dbReference type="EMBL" id="MSFO01000005">
    <property type="protein sequence ID" value="PLB48456.1"/>
    <property type="molecule type" value="Genomic_DNA"/>
</dbReference>
<evidence type="ECO:0000313" key="12">
    <source>
        <dbReference type="EMBL" id="PLB48456.1"/>
    </source>
</evidence>
<dbReference type="PROSITE" id="PS00080">
    <property type="entry name" value="MULTICOPPER_OXIDASE2"/>
    <property type="match status" value="1"/>
</dbReference>
<feature type="chain" id="PRO_5014111478" evidence="8">
    <location>
        <begin position="23"/>
        <end position="612"/>
    </location>
</feature>
<name>A0A2I2G6E5_9EURO</name>
<evidence type="ECO:0000256" key="2">
    <source>
        <dbReference type="ARBA" id="ARBA00022723"/>
    </source>
</evidence>
<protein>
    <submittedName>
        <fullName evidence="12">Conidial pigment biosynthesis oxidase Arb2/brown2</fullName>
    </submittedName>
</protein>